<accession>A0A1F7WV84</accession>
<sequence length="92" mass="10404">MEITAKREVRKSVVELLTEAGLDDLASEISIGKNILQRIRNNSIPQAELIATIQDLSESQTLYESSTYEACFQLWRLRNSGALQIPKEPLEK</sequence>
<dbReference type="Proteomes" id="UP000178812">
    <property type="component" value="Unassembled WGS sequence"/>
</dbReference>
<evidence type="ECO:0000313" key="1">
    <source>
        <dbReference type="EMBL" id="OGM05985.1"/>
    </source>
</evidence>
<proteinExistence type="predicted"/>
<comment type="caution">
    <text evidence="1">The sequence shown here is derived from an EMBL/GenBank/DDBJ whole genome shotgun (WGS) entry which is preliminary data.</text>
</comment>
<gene>
    <name evidence="1" type="ORF">A2125_02485</name>
</gene>
<dbReference type="AlphaFoldDB" id="A0A1F7WV84"/>
<dbReference type="EMBL" id="MGFM01000009">
    <property type="protein sequence ID" value="OGM05985.1"/>
    <property type="molecule type" value="Genomic_DNA"/>
</dbReference>
<organism evidence="1 2">
    <name type="scientific">Candidatus Woesebacteria bacterium GWB1_43_5</name>
    <dbReference type="NCBI Taxonomy" id="1802474"/>
    <lineage>
        <taxon>Bacteria</taxon>
        <taxon>Candidatus Woeseibacteriota</taxon>
    </lineage>
</organism>
<evidence type="ECO:0000313" key="2">
    <source>
        <dbReference type="Proteomes" id="UP000178812"/>
    </source>
</evidence>
<name>A0A1F7WV84_9BACT</name>
<protein>
    <submittedName>
        <fullName evidence="1">Uncharacterized protein</fullName>
    </submittedName>
</protein>
<reference evidence="1 2" key="1">
    <citation type="journal article" date="2016" name="Nat. Commun.">
        <title>Thousands of microbial genomes shed light on interconnected biogeochemical processes in an aquifer system.</title>
        <authorList>
            <person name="Anantharaman K."/>
            <person name="Brown C.T."/>
            <person name="Hug L.A."/>
            <person name="Sharon I."/>
            <person name="Castelle C.J."/>
            <person name="Probst A.J."/>
            <person name="Thomas B.C."/>
            <person name="Singh A."/>
            <person name="Wilkins M.J."/>
            <person name="Karaoz U."/>
            <person name="Brodie E.L."/>
            <person name="Williams K.H."/>
            <person name="Hubbard S.S."/>
            <person name="Banfield J.F."/>
        </authorList>
    </citation>
    <scope>NUCLEOTIDE SEQUENCE [LARGE SCALE GENOMIC DNA]</scope>
</reference>